<protein>
    <submittedName>
        <fullName evidence="2">Uncharacterized protein</fullName>
    </submittedName>
</protein>
<keyword evidence="1" id="KW-0812">Transmembrane</keyword>
<keyword evidence="3" id="KW-1185">Reference proteome</keyword>
<name>A0A2J6SFS8_9HELO</name>
<dbReference type="Proteomes" id="UP000235371">
    <property type="component" value="Unassembled WGS sequence"/>
</dbReference>
<evidence type="ECO:0000313" key="3">
    <source>
        <dbReference type="Proteomes" id="UP000235371"/>
    </source>
</evidence>
<accession>A0A2J6SFS8</accession>
<dbReference type="InParanoid" id="A0A2J6SFS8"/>
<evidence type="ECO:0000256" key="1">
    <source>
        <dbReference type="SAM" id="Phobius"/>
    </source>
</evidence>
<sequence>MCGIKICLGMYLYYNSLPRPPNLAGLIHKPAHLVRRYDFGAQARTGRQRNPGYRPQAGSAAHPLPAKIEFICNSACQIPGICWAAITFAFVEDFVPPPDYAITAAAIEVGDACTISLITKDVVEDSTAAVHELNLFSVEVWVGNGSFLLVLGSDLSLTGAEGSPYIEVALNIASTLDLSFPSSVGVLVAIAVTIGNILPITFGWLVSVSDVGKTSDREMLLP</sequence>
<organism evidence="2 3">
    <name type="scientific">Hyaloscypha bicolor E</name>
    <dbReference type="NCBI Taxonomy" id="1095630"/>
    <lineage>
        <taxon>Eukaryota</taxon>
        <taxon>Fungi</taxon>
        <taxon>Dikarya</taxon>
        <taxon>Ascomycota</taxon>
        <taxon>Pezizomycotina</taxon>
        <taxon>Leotiomycetes</taxon>
        <taxon>Helotiales</taxon>
        <taxon>Hyaloscyphaceae</taxon>
        <taxon>Hyaloscypha</taxon>
        <taxon>Hyaloscypha bicolor</taxon>
    </lineage>
</organism>
<dbReference type="GeneID" id="36592364"/>
<proteinExistence type="predicted"/>
<keyword evidence="1" id="KW-1133">Transmembrane helix</keyword>
<keyword evidence="1" id="KW-0472">Membrane</keyword>
<reference evidence="2 3" key="1">
    <citation type="submission" date="2016-04" db="EMBL/GenBank/DDBJ databases">
        <title>A degradative enzymes factory behind the ericoid mycorrhizal symbiosis.</title>
        <authorList>
            <consortium name="DOE Joint Genome Institute"/>
            <person name="Martino E."/>
            <person name="Morin E."/>
            <person name="Grelet G."/>
            <person name="Kuo A."/>
            <person name="Kohler A."/>
            <person name="Daghino S."/>
            <person name="Barry K."/>
            <person name="Choi C."/>
            <person name="Cichocki N."/>
            <person name="Clum A."/>
            <person name="Copeland A."/>
            <person name="Hainaut M."/>
            <person name="Haridas S."/>
            <person name="Labutti K."/>
            <person name="Lindquist E."/>
            <person name="Lipzen A."/>
            <person name="Khouja H.-R."/>
            <person name="Murat C."/>
            <person name="Ohm R."/>
            <person name="Olson A."/>
            <person name="Spatafora J."/>
            <person name="Veneault-Fourrey C."/>
            <person name="Henrissat B."/>
            <person name="Grigoriev I."/>
            <person name="Martin F."/>
            <person name="Perotto S."/>
        </authorList>
    </citation>
    <scope>NUCLEOTIDE SEQUENCE [LARGE SCALE GENOMIC DNA]</scope>
    <source>
        <strain evidence="2 3">E</strain>
    </source>
</reference>
<dbReference type="EMBL" id="KZ613920">
    <property type="protein sequence ID" value="PMD49604.1"/>
    <property type="molecule type" value="Genomic_DNA"/>
</dbReference>
<feature type="transmembrane region" description="Helical" evidence="1">
    <location>
        <begin position="184"/>
        <end position="207"/>
    </location>
</feature>
<evidence type="ECO:0000313" key="2">
    <source>
        <dbReference type="EMBL" id="PMD49604.1"/>
    </source>
</evidence>
<gene>
    <name evidence="2" type="ORF">K444DRAFT_638638</name>
</gene>
<dbReference type="RefSeq" id="XP_024726508.1">
    <property type="nucleotide sequence ID" value="XM_024884287.1"/>
</dbReference>
<dbReference type="AlphaFoldDB" id="A0A2J6SFS8"/>